<dbReference type="GO" id="GO:0005829">
    <property type="term" value="C:cytosol"/>
    <property type="evidence" value="ECO:0007669"/>
    <property type="project" value="TreeGrafter"/>
</dbReference>
<dbReference type="Pfam" id="PF13538">
    <property type="entry name" value="UvrD_C_2"/>
    <property type="match status" value="1"/>
</dbReference>
<dbReference type="KEGG" id="sted:SPTER_20530"/>
<accession>A0A517DTP0</accession>
<gene>
    <name evidence="7" type="primary">helD_1</name>
    <name evidence="7" type="ORF">SPTER_20530</name>
</gene>
<name>A0A517DTP0_9FIRM</name>
<dbReference type="GO" id="GO:0000725">
    <property type="term" value="P:recombinational repair"/>
    <property type="evidence" value="ECO:0007669"/>
    <property type="project" value="TreeGrafter"/>
</dbReference>
<dbReference type="PANTHER" id="PTHR11070">
    <property type="entry name" value="UVRD / RECB / PCRA DNA HELICASE FAMILY MEMBER"/>
    <property type="match status" value="1"/>
</dbReference>
<proteinExistence type="predicted"/>
<dbReference type="InterPro" id="IPR014016">
    <property type="entry name" value="UvrD-like_ATP-bd"/>
</dbReference>
<evidence type="ECO:0000313" key="7">
    <source>
        <dbReference type="EMBL" id="QDR80722.1"/>
    </source>
</evidence>
<dbReference type="InterPro" id="IPR027785">
    <property type="entry name" value="UvrD-like_helicase_C"/>
</dbReference>
<keyword evidence="8" id="KW-1185">Reference proteome</keyword>
<evidence type="ECO:0000259" key="6">
    <source>
        <dbReference type="PROSITE" id="PS51198"/>
    </source>
</evidence>
<dbReference type="EC" id="3.6.4.12" evidence="7"/>
<sequence length="746" mass="85311">MNQQEQNFEIDRLAKTLRQVSEQIQISEQSSDNQRDTLQATLRDYWKSGGGNSTDEAQFIETMDRQRALSTHIHYSARHLHKMLKSPYFGRIDFTETDERRPEMIYIGIGSLSDKETGSFLIYDWRAPVASMFYDYGQGAAAYHCPAGTITGVISLKRQFKIVNGQIEYMFDSDLKIDDEILQQLLSKSADDKMHTIVNSIQREQNQIIRDQAHRVLFVEGPAGSGKTSAALHRVAFLLYQDRAGLTSQNVLILSPNHIFGDYISSVLPEIGEENVVQMTFQDYVARSAAEMPVQFEARTTYLEYMLTPNPDPKRVANIRFKSSEFFCQALLRYLDRLASDRVDNYPAITVRGETIFYQDEWRHYYTGSFAMMPPVLRLEKIKTIIQKRLSEVIQRIRQEKIEEIIIAGEEINEKVIKALARIQTRDELRATTDQLEQLTTLDVLNEYKQLFKHNRLLTETGLAIPADWEIIQKQTCAFLQKGLLPYEDIPPFLYFQGILQGFPAKPDIKHVIIDEAQDYTSFQYKILAQLFPNCSWTIVGDPAQAVQPYLMTASFKEASTSIGVENTLLFRLTKSYRSTREIQALCQALLPDAGEVFSVNRSGPLPVIVQVQQSREQTAVIASTIQAMLDQGWRSIGVITKTAAQAMTVYPTIDHTVRPSLVTKEDDEFYRGVVVMPAYLAKGLEFDAVLVVNADDINYSHDQDRHILYTICTRALHRLVLYYTDTPSPFIARLDPALYKNKPDW</sequence>
<dbReference type="InterPro" id="IPR000212">
    <property type="entry name" value="DNA_helicase_UvrD/REP"/>
</dbReference>
<evidence type="ECO:0000256" key="2">
    <source>
        <dbReference type="ARBA" id="ARBA00022801"/>
    </source>
</evidence>
<dbReference type="GO" id="GO:0043138">
    <property type="term" value="F:3'-5' DNA helicase activity"/>
    <property type="evidence" value="ECO:0007669"/>
    <property type="project" value="TreeGrafter"/>
</dbReference>
<dbReference type="PANTHER" id="PTHR11070:SF17">
    <property type="entry name" value="DNA HELICASE IV"/>
    <property type="match status" value="1"/>
</dbReference>
<evidence type="ECO:0000256" key="5">
    <source>
        <dbReference type="PROSITE-ProRule" id="PRU00560"/>
    </source>
</evidence>
<evidence type="ECO:0000256" key="1">
    <source>
        <dbReference type="ARBA" id="ARBA00022741"/>
    </source>
</evidence>
<dbReference type="Gene3D" id="3.40.50.300">
    <property type="entry name" value="P-loop containing nucleotide triphosphate hydrolases"/>
    <property type="match status" value="2"/>
</dbReference>
<dbReference type="OrthoDB" id="9787585at2"/>
<dbReference type="GO" id="GO:0016787">
    <property type="term" value="F:hydrolase activity"/>
    <property type="evidence" value="ECO:0007669"/>
    <property type="project" value="UniProtKB-UniRule"/>
</dbReference>
<keyword evidence="1 5" id="KW-0547">Nucleotide-binding</keyword>
<dbReference type="Proteomes" id="UP000320776">
    <property type="component" value="Chromosome"/>
</dbReference>
<evidence type="ECO:0000256" key="4">
    <source>
        <dbReference type="ARBA" id="ARBA00022840"/>
    </source>
</evidence>
<evidence type="ECO:0000256" key="3">
    <source>
        <dbReference type="ARBA" id="ARBA00022806"/>
    </source>
</evidence>
<dbReference type="GO" id="GO:0005524">
    <property type="term" value="F:ATP binding"/>
    <property type="evidence" value="ECO:0007669"/>
    <property type="project" value="UniProtKB-UniRule"/>
</dbReference>
<organism evidence="7 8">
    <name type="scientific">Sporomusa termitida</name>
    <dbReference type="NCBI Taxonomy" id="2377"/>
    <lineage>
        <taxon>Bacteria</taxon>
        <taxon>Bacillati</taxon>
        <taxon>Bacillota</taxon>
        <taxon>Negativicutes</taxon>
        <taxon>Selenomonadales</taxon>
        <taxon>Sporomusaceae</taxon>
        <taxon>Sporomusa</taxon>
    </lineage>
</organism>
<protein>
    <submittedName>
        <fullName evidence="7">DNA helicase IV</fullName>
        <ecNumber evidence="7">3.6.4.12</ecNumber>
    </submittedName>
</protein>
<reference evidence="7 8" key="1">
    <citation type="submission" date="2019-02" db="EMBL/GenBank/DDBJ databases">
        <title>Closed genome of Sporomusa termitida DSM 4440.</title>
        <authorList>
            <person name="Poehlein A."/>
            <person name="Daniel R."/>
        </authorList>
    </citation>
    <scope>NUCLEOTIDE SEQUENCE [LARGE SCALE GENOMIC DNA]</scope>
    <source>
        <strain evidence="7 8">DSM 4440</strain>
    </source>
</reference>
<dbReference type="RefSeq" id="WP_144350304.1">
    <property type="nucleotide sequence ID" value="NZ_CP036259.1"/>
</dbReference>
<keyword evidence="2 5" id="KW-0378">Hydrolase</keyword>
<feature type="binding site" evidence="5">
    <location>
        <begin position="221"/>
        <end position="228"/>
    </location>
    <ligand>
        <name>ATP</name>
        <dbReference type="ChEBI" id="CHEBI:30616"/>
    </ligand>
</feature>
<dbReference type="Pfam" id="PF00580">
    <property type="entry name" value="UvrD-helicase"/>
    <property type="match status" value="1"/>
</dbReference>
<dbReference type="InterPro" id="IPR027417">
    <property type="entry name" value="P-loop_NTPase"/>
</dbReference>
<dbReference type="SUPFAM" id="SSF52540">
    <property type="entry name" value="P-loop containing nucleoside triphosphate hydrolases"/>
    <property type="match status" value="1"/>
</dbReference>
<dbReference type="PROSITE" id="PS51198">
    <property type="entry name" value="UVRD_HELICASE_ATP_BIND"/>
    <property type="match status" value="1"/>
</dbReference>
<keyword evidence="4 5" id="KW-0067">ATP-binding</keyword>
<feature type="domain" description="UvrD-like helicase ATP-binding" evidence="6">
    <location>
        <begin position="200"/>
        <end position="580"/>
    </location>
</feature>
<evidence type="ECO:0000313" key="8">
    <source>
        <dbReference type="Proteomes" id="UP000320776"/>
    </source>
</evidence>
<dbReference type="GO" id="GO:0003677">
    <property type="term" value="F:DNA binding"/>
    <property type="evidence" value="ECO:0007669"/>
    <property type="project" value="InterPro"/>
</dbReference>
<dbReference type="AlphaFoldDB" id="A0A517DTP0"/>
<keyword evidence="3 5" id="KW-0347">Helicase</keyword>
<dbReference type="EMBL" id="CP036259">
    <property type="protein sequence ID" value="QDR80722.1"/>
    <property type="molecule type" value="Genomic_DNA"/>
</dbReference>